<dbReference type="EMBL" id="KF831415">
    <property type="protein sequence ID" value="AJG37942.1"/>
    <property type="molecule type" value="Genomic_DNA"/>
</dbReference>
<feature type="compositionally biased region" description="Basic and acidic residues" evidence="1">
    <location>
        <begin position="55"/>
        <end position="99"/>
    </location>
</feature>
<sequence>MGKGGYCMLNFFKKLFGKNKKVEPERTEPLKEQPIVTPRPEGLDKSSHAAAVTEVKADLSKEEKVTSTEEDEVTVKDFDSPLVEDEPKKEVKEDSKKESDEDEPVYDIKKHSKGWQVILPGAQRATRVLDTQQEAIDYCKENDYKYNVYKVDGTLKK</sequence>
<organism evidence="2">
    <name type="scientific">Firmicutes bacterium enrichment culture clone fosmid MGS-M2</name>
    <dbReference type="NCBI Taxonomy" id="1549349"/>
    <lineage>
        <taxon>Bacteria</taxon>
        <taxon>Bacillati</taxon>
        <taxon>Bacillota</taxon>
        <taxon>environmental samples</taxon>
    </lineage>
</organism>
<name>A0A0B5KQG9_9FIRM</name>
<feature type="region of interest" description="Disordered" evidence="1">
    <location>
        <begin position="22"/>
        <end position="106"/>
    </location>
</feature>
<accession>A0A0B5KQG9</accession>
<reference evidence="2" key="1">
    <citation type="journal article" date="2015" name="Environ. Microbiol.">
        <title>Pressure adaptation is linked to thermal adaptation in salt-saturated marine habitats.</title>
        <authorList>
            <consortium name="The MAMBA Consortium"/>
            <person name="Alcaide M."/>
            <person name="Stogios P.J."/>
            <person name="Lafraya A."/>
            <person name="Tchigvintsev A."/>
            <person name="Flick R."/>
            <person name="Bargiela R."/>
            <person name="Chernikova T.N."/>
            <person name="Reva O.N."/>
            <person name="Hai T."/>
            <person name="Leggewie C.C."/>
            <person name="Katzke N."/>
            <person name="La Cono V."/>
            <person name="Matesanz R."/>
            <person name="Jebbar M."/>
            <person name="Jaeger K.E."/>
            <person name="Yakimov M.M."/>
            <person name="Yakunin A.F."/>
            <person name="Golyshin P.N."/>
            <person name="Golyshina O.V."/>
            <person name="Savchenko A."/>
            <person name="Ferrer M."/>
        </authorList>
    </citation>
    <scope>NUCLEOTIDE SEQUENCE</scope>
</reference>
<evidence type="ECO:0000256" key="1">
    <source>
        <dbReference type="SAM" id="MobiDB-lite"/>
    </source>
</evidence>
<feature type="compositionally biased region" description="Basic and acidic residues" evidence="1">
    <location>
        <begin position="22"/>
        <end position="31"/>
    </location>
</feature>
<protein>
    <submittedName>
        <fullName evidence="2">Uncharacterized protein</fullName>
    </submittedName>
</protein>
<dbReference type="AlphaFoldDB" id="A0A0B5KQG9"/>
<dbReference type="Pfam" id="PF09954">
    <property type="entry name" value="DUF2188"/>
    <property type="match status" value="1"/>
</dbReference>
<evidence type="ECO:0000313" key="2">
    <source>
        <dbReference type="EMBL" id="AJG37942.1"/>
    </source>
</evidence>
<dbReference type="InterPro" id="IPR018691">
    <property type="entry name" value="DUF2188"/>
</dbReference>
<proteinExistence type="predicted"/>